<protein>
    <submittedName>
        <fullName evidence="5">Nuclear receptor-binding factor 2-like</fullName>
    </submittedName>
</protein>
<dbReference type="InterPro" id="IPR039679">
    <property type="entry name" value="NRBF2"/>
</dbReference>
<feature type="domain" description="Nuclear receptor-binding factor 2 MIT" evidence="3">
    <location>
        <begin position="15"/>
        <end position="93"/>
    </location>
</feature>
<dbReference type="SUPFAM" id="SSF140361">
    <property type="entry name" value="MIT domain-like"/>
    <property type="match status" value="1"/>
</dbReference>
<reference evidence="5" key="1">
    <citation type="submission" date="2025-08" db="UniProtKB">
        <authorList>
            <consortium name="RefSeq"/>
        </authorList>
    </citation>
    <scope>IDENTIFICATION</scope>
</reference>
<evidence type="ECO:0000259" key="3">
    <source>
        <dbReference type="Pfam" id="PF17169"/>
    </source>
</evidence>
<dbReference type="Pfam" id="PF17169">
    <property type="entry name" value="NRBF2_MIT"/>
    <property type="match status" value="1"/>
</dbReference>
<accession>A0A8B7YEX4</accession>
<evidence type="ECO:0000313" key="4">
    <source>
        <dbReference type="Proteomes" id="UP000694845"/>
    </source>
</evidence>
<sequence length="321" mass="36904">MLHRNNEVNLRMDPDSPLNRAHQIERQAEKMLQNGRYDQASSCYIRAADQLEGAIQQTQNPSAILSLKLQLENLRKQPQVIKKRQQWDKHKQDSVLTVSNGHFLNEDSPDGLRVPKPVYDLSVGGGAEHEEQESRMRTESTESRFNSSEEADSLLAVIREHHSIENEQPKYRLPQLIAAIKTFGLRNRHPDNVEPVASHNPTPNVILEGHEIPTSQQKIRQLDAQIQELQSHLMQLFQVLECCEQENHKLRETVSDLQQQLEECRLRDATREENHFGMGTNSRLETPFSLMNDFTYSPPTDSLSPLEPLNIPDFEEVDDII</sequence>
<evidence type="ECO:0000256" key="1">
    <source>
        <dbReference type="SAM" id="Coils"/>
    </source>
</evidence>
<feature type="coiled-coil region" evidence="1">
    <location>
        <begin position="212"/>
        <end position="267"/>
    </location>
</feature>
<dbReference type="GeneID" id="110979922"/>
<proteinExistence type="predicted"/>
<feature type="compositionally biased region" description="Basic and acidic residues" evidence="2">
    <location>
        <begin position="127"/>
        <end position="142"/>
    </location>
</feature>
<evidence type="ECO:0000256" key="2">
    <source>
        <dbReference type="SAM" id="MobiDB-lite"/>
    </source>
</evidence>
<dbReference type="Proteomes" id="UP000694845">
    <property type="component" value="Unplaced"/>
</dbReference>
<gene>
    <name evidence="5" type="primary">LOC110979922</name>
</gene>
<dbReference type="InterPro" id="IPR033393">
    <property type="entry name" value="NRBF2_MIT"/>
</dbReference>
<dbReference type="PANTHER" id="PTHR14964:SF2">
    <property type="entry name" value="NUCLEAR RECEPTOR-BINDING FACTOR 2"/>
    <property type="match status" value="1"/>
</dbReference>
<dbReference type="GO" id="GO:0006914">
    <property type="term" value="P:autophagy"/>
    <property type="evidence" value="ECO:0007669"/>
    <property type="project" value="InterPro"/>
</dbReference>
<keyword evidence="1" id="KW-0175">Coiled coil</keyword>
<feature type="region of interest" description="Disordered" evidence="2">
    <location>
        <begin position="106"/>
        <end position="148"/>
    </location>
</feature>
<dbReference type="Gene3D" id="1.20.58.80">
    <property type="entry name" value="Phosphotransferase system, lactose/cellobiose-type IIA subunit"/>
    <property type="match status" value="1"/>
</dbReference>
<dbReference type="KEGG" id="aplc:110979922"/>
<dbReference type="OMA" id="RAHQCER"/>
<dbReference type="OrthoDB" id="3694230at2759"/>
<evidence type="ECO:0000313" key="5">
    <source>
        <dbReference type="RefSeq" id="XP_022091793.1"/>
    </source>
</evidence>
<dbReference type="RefSeq" id="XP_022091793.1">
    <property type="nucleotide sequence ID" value="XM_022236101.1"/>
</dbReference>
<organism evidence="4 5">
    <name type="scientific">Acanthaster planci</name>
    <name type="common">Crown-of-thorns starfish</name>
    <dbReference type="NCBI Taxonomy" id="133434"/>
    <lineage>
        <taxon>Eukaryota</taxon>
        <taxon>Metazoa</taxon>
        <taxon>Echinodermata</taxon>
        <taxon>Eleutherozoa</taxon>
        <taxon>Asterozoa</taxon>
        <taxon>Asteroidea</taxon>
        <taxon>Valvatacea</taxon>
        <taxon>Valvatida</taxon>
        <taxon>Acanthasteridae</taxon>
        <taxon>Acanthaster</taxon>
    </lineage>
</organism>
<dbReference type="AlphaFoldDB" id="A0A8B7YEX4"/>
<keyword evidence="4" id="KW-1185">Reference proteome</keyword>
<name>A0A8B7YEX4_ACAPL</name>
<dbReference type="PANTHER" id="PTHR14964">
    <property type="entry name" value="NUCLEAR RECEPTOR BINDING FACTOR 2"/>
    <property type="match status" value="1"/>
</dbReference>